<dbReference type="EMBL" id="FN649729">
    <property type="protein sequence ID" value="CBN78767.1"/>
    <property type="molecule type" value="Genomic_DNA"/>
</dbReference>
<evidence type="ECO:0000313" key="2">
    <source>
        <dbReference type="EMBL" id="CBN78767.1"/>
    </source>
</evidence>
<dbReference type="InterPro" id="IPR055354">
    <property type="entry name" value="DUF7507"/>
</dbReference>
<keyword evidence="3" id="KW-1185">Reference proteome</keyword>
<proteinExistence type="predicted"/>
<dbReference type="PANTHER" id="PTHR34819">
    <property type="entry name" value="LARGE CYSTEINE-RICH PERIPLASMIC PROTEIN OMCB"/>
    <property type="match status" value="1"/>
</dbReference>
<dbReference type="EMBL" id="FN648818">
    <property type="protein sequence ID" value="CBN78767.1"/>
    <property type="molecule type" value="Genomic_DNA"/>
</dbReference>
<evidence type="ECO:0000313" key="3">
    <source>
        <dbReference type="Proteomes" id="UP000002630"/>
    </source>
</evidence>
<dbReference type="Pfam" id="PF24346">
    <property type="entry name" value="DUF7507"/>
    <property type="match status" value="2"/>
</dbReference>
<feature type="domain" description="DUF7507" evidence="1">
    <location>
        <begin position="47"/>
        <end position="159"/>
    </location>
</feature>
<accession>D8LQK3</accession>
<dbReference type="InterPro" id="IPR051172">
    <property type="entry name" value="Chlamydia_OmcB"/>
</dbReference>
<feature type="domain" description="DUF7507" evidence="1">
    <location>
        <begin position="263"/>
        <end position="350"/>
    </location>
</feature>
<gene>
    <name evidence="2" type="ORF">Esi_0006_0161</name>
</gene>
<evidence type="ECO:0000259" key="1">
    <source>
        <dbReference type="Pfam" id="PF24346"/>
    </source>
</evidence>
<sequence>MFEQINSGEKVDSVKATAFHESSADVLEDEAIESMPFLSTVPLIQDPAISVKNEALYNPANATSGLAGVGEPIKFTMSSDNVGNVDVHDVELSDDVGSTMSGISDEAEISCEPNLAGLELAPQGTVNCLAVYEVQQDDMDAAGVNLVAEVSTTSPLGSTPGEATLWHELTPASTVLVEMDESVSNGADGILGTGDIITYEVIITNTGTTCLYQIVLADTLSTSCQLPYKDVADSASKTVALPGTPSTTVAVNGDWVDGEEGHHVAGETLTRTYNVTNRGTTTLSNVCVIDEKFGEDCLACVVSDNGKLPPGDSFVCSFASLVTQAEIDAGAVEMVAMVTATDAQSEEVNAEGTMTLPLSRENGLLLVKRREYTGDPYAAYFGNTITYTLDVYNSGTTTLSKLQLTHTKVTLVCTPALDDLLLGPAAVVSCTGQTGYTITQ</sequence>
<dbReference type="AlphaFoldDB" id="D8LQK3"/>
<dbReference type="NCBIfam" id="TIGR01451">
    <property type="entry name" value="B_ant_repeat"/>
    <property type="match status" value="2"/>
</dbReference>
<reference evidence="2 3" key="1">
    <citation type="journal article" date="2010" name="Nature">
        <title>The Ectocarpus genome and the independent evolution of multicellularity in brown algae.</title>
        <authorList>
            <person name="Cock J.M."/>
            <person name="Sterck L."/>
            <person name="Rouze P."/>
            <person name="Scornet D."/>
            <person name="Allen A.E."/>
            <person name="Amoutzias G."/>
            <person name="Anthouard V."/>
            <person name="Artiguenave F."/>
            <person name="Aury J.M."/>
            <person name="Badger J.H."/>
            <person name="Beszteri B."/>
            <person name="Billiau K."/>
            <person name="Bonnet E."/>
            <person name="Bothwell J.H."/>
            <person name="Bowler C."/>
            <person name="Boyen C."/>
            <person name="Brownlee C."/>
            <person name="Carrano C.J."/>
            <person name="Charrier B."/>
            <person name="Cho G.Y."/>
            <person name="Coelho S.M."/>
            <person name="Collen J."/>
            <person name="Corre E."/>
            <person name="Da Silva C."/>
            <person name="Delage L."/>
            <person name="Delaroque N."/>
            <person name="Dittami S.M."/>
            <person name="Doulbeau S."/>
            <person name="Elias M."/>
            <person name="Farnham G."/>
            <person name="Gachon C.M."/>
            <person name="Gschloessl B."/>
            <person name="Heesch S."/>
            <person name="Jabbari K."/>
            <person name="Jubin C."/>
            <person name="Kawai H."/>
            <person name="Kimura K."/>
            <person name="Kloareg B."/>
            <person name="Kupper F.C."/>
            <person name="Lang D."/>
            <person name="Le Bail A."/>
            <person name="Leblanc C."/>
            <person name="Lerouge P."/>
            <person name="Lohr M."/>
            <person name="Lopez P.J."/>
            <person name="Martens C."/>
            <person name="Maumus F."/>
            <person name="Michel G."/>
            <person name="Miranda-Saavedra D."/>
            <person name="Morales J."/>
            <person name="Moreau H."/>
            <person name="Motomura T."/>
            <person name="Nagasato C."/>
            <person name="Napoli C.A."/>
            <person name="Nelson D.R."/>
            <person name="Nyvall-Collen P."/>
            <person name="Peters A.F."/>
            <person name="Pommier C."/>
            <person name="Potin P."/>
            <person name="Poulain J."/>
            <person name="Quesneville H."/>
            <person name="Read B."/>
            <person name="Rensing S.A."/>
            <person name="Ritter A."/>
            <person name="Rousvoal S."/>
            <person name="Samanta M."/>
            <person name="Samson G."/>
            <person name="Schroeder D.C."/>
            <person name="Segurens B."/>
            <person name="Strittmatter M."/>
            <person name="Tonon T."/>
            <person name="Tregear J.W."/>
            <person name="Valentin K."/>
            <person name="von Dassow P."/>
            <person name="Yamagishi T."/>
            <person name="Van de Peer Y."/>
            <person name="Wincker P."/>
        </authorList>
    </citation>
    <scope>NUCLEOTIDE SEQUENCE [LARGE SCALE GENOMIC DNA]</scope>
    <source>
        <strain evidence="3">Ec32 / CCAP1310/4</strain>
    </source>
</reference>
<name>D8LQK3_ECTSI</name>
<dbReference type="PANTHER" id="PTHR34819:SF3">
    <property type="entry name" value="CELL SURFACE PROTEIN"/>
    <property type="match status" value="1"/>
</dbReference>
<dbReference type="InParanoid" id="D8LQK3"/>
<dbReference type="Proteomes" id="UP000002630">
    <property type="component" value="Linkage Group LG04"/>
</dbReference>
<protein>
    <recommendedName>
        <fullName evidence="1">DUF7507 domain-containing protein</fullName>
    </recommendedName>
</protein>
<dbReference type="InterPro" id="IPR047589">
    <property type="entry name" value="DUF11_rpt"/>
</dbReference>
<organism evidence="2 3">
    <name type="scientific">Ectocarpus siliculosus</name>
    <name type="common">Brown alga</name>
    <name type="synonym">Conferva siliculosa</name>
    <dbReference type="NCBI Taxonomy" id="2880"/>
    <lineage>
        <taxon>Eukaryota</taxon>
        <taxon>Sar</taxon>
        <taxon>Stramenopiles</taxon>
        <taxon>Ochrophyta</taxon>
        <taxon>PX clade</taxon>
        <taxon>Phaeophyceae</taxon>
        <taxon>Ectocarpales</taxon>
        <taxon>Ectocarpaceae</taxon>
        <taxon>Ectocarpus</taxon>
    </lineage>
</organism>